<feature type="signal peptide" evidence="1">
    <location>
        <begin position="1"/>
        <end position="31"/>
    </location>
</feature>
<evidence type="ECO:0000313" key="3">
    <source>
        <dbReference type="Proteomes" id="UP000318384"/>
    </source>
</evidence>
<accession>A0A517X1B3</accession>
<keyword evidence="3" id="KW-1185">Reference proteome</keyword>
<organism evidence="2 3">
    <name type="scientific">Gimesia aquarii</name>
    <dbReference type="NCBI Taxonomy" id="2527964"/>
    <lineage>
        <taxon>Bacteria</taxon>
        <taxon>Pseudomonadati</taxon>
        <taxon>Planctomycetota</taxon>
        <taxon>Planctomycetia</taxon>
        <taxon>Planctomycetales</taxon>
        <taxon>Planctomycetaceae</taxon>
        <taxon>Gimesia</taxon>
    </lineage>
</organism>
<name>A0A517X1B3_9PLAN</name>
<dbReference type="AlphaFoldDB" id="A0A517X1B3"/>
<proteinExistence type="predicted"/>
<keyword evidence="1" id="KW-0732">Signal</keyword>
<feature type="chain" id="PRO_5021948731" evidence="1">
    <location>
        <begin position="32"/>
        <end position="491"/>
    </location>
</feature>
<protein>
    <submittedName>
        <fullName evidence="2">Uncharacterized protein</fullName>
    </submittedName>
</protein>
<sequence length="491" mass="55466" precursor="true">MKVCAMNRSVISSRFIFLITALCVYASNVVAEEPATTLTPEMRRSPSEGLNLTENGSDLETFIKRHQLVLRVCNRVVVNRGDRMATSAVSEIRRFPREGQTYYFANFPENGTAAYFRHYNGSDHRVSHKRIPGYDQEVNIGYAWATANPLGTQKIRYTHRPATDDYAIHSPFALIGRSLYPNRHTFTHYAFPRFTGTGVSPLKIDNGVIRVVSNRVAGGAIWEWWWNGKQFINQADYGRLIQSSLGIAGEVALPTEGGNDHNKGSDQSVYGHGSPLVSAKNVDALTQVTRAVPVEWSKYKYPSLNTKKHLVVYKDWQLGKNIRLSPDLSLGAGHSQRRHQIVEYTTVLHLPETVPGNIDWEIPTGYLNTEFNRWFTFDAREPDINRGLKEVTEFMRANPNGLRRMRGCTGLILATEDLKYAMGAYGAHRDDGGDVNNYYFARYGDTHKFALARRLGNRARPGEHTSKTYLMTGTLSNVRVAMRRLHIGGYR</sequence>
<reference evidence="2 3" key="1">
    <citation type="submission" date="2019-03" db="EMBL/GenBank/DDBJ databases">
        <title>Deep-cultivation of Planctomycetes and their phenomic and genomic characterization uncovers novel biology.</title>
        <authorList>
            <person name="Wiegand S."/>
            <person name="Jogler M."/>
            <person name="Boedeker C."/>
            <person name="Pinto D."/>
            <person name="Vollmers J."/>
            <person name="Rivas-Marin E."/>
            <person name="Kohn T."/>
            <person name="Peeters S.H."/>
            <person name="Heuer A."/>
            <person name="Rast P."/>
            <person name="Oberbeckmann S."/>
            <person name="Bunk B."/>
            <person name="Jeske O."/>
            <person name="Meyerdierks A."/>
            <person name="Storesund J.E."/>
            <person name="Kallscheuer N."/>
            <person name="Luecker S."/>
            <person name="Lage O.M."/>
            <person name="Pohl T."/>
            <person name="Merkel B.J."/>
            <person name="Hornburger P."/>
            <person name="Mueller R.-W."/>
            <person name="Bruemmer F."/>
            <person name="Labrenz M."/>
            <person name="Spormann A.M."/>
            <person name="Op den Camp H."/>
            <person name="Overmann J."/>
            <person name="Amann R."/>
            <person name="Jetten M.S.M."/>
            <person name="Mascher T."/>
            <person name="Medema M.H."/>
            <person name="Devos D.P."/>
            <person name="Kaster A.-K."/>
            <person name="Ovreas L."/>
            <person name="Rohde M."/>
            <person name="Galperin M.Y."/>
            <person name="Jogler C."/>
        </authorList>
    </citation>
    <scope>NUCLEOTIDE SEQUENCE [LARGE SCALE GENOMIC DNA]</scope>
    <source>
        <strain evidence="2 3">V202</strain>
    </source>
</reference>
<evidence type="ECO:0000313" key="2">
    <source>
        <dbReference type="EMBL" id="QDU11291.1"/>
    </source>
</evidence>
<dbReference type="Proteomes" id="UP000318384">
    <property type="component" value="Chromosome"/>
</dbReference>
<gene>
    <name evidence="2" type="ORF">V202x_47100</name>
</gene>
<dbReference type="EMBL" id="CP037422">
    <property type="protein sequence ID" value="QDU11291.1"/>
    <property type="molecule type" value="Genomic_DNA"/>
</dbReference>
<evidence type="ECO:0000256" key="1">
    <source>
        <dbReference type="SAM" id="SignalP"/>
    </source>
</evidence>